<reference evidence="1" key="1">
    <citation type="journal article" date="2014" name="Front. Microbiol.">
        <title>High frequency of phylogenetically diverse reductive dehalogenase-homologous genes in deep subseafloor sedimentary metagenomes.</title>
        <authorList>
            <person name="Kawai M."/>
            <person name="Futagami T."/>
            <person name="Toyoda A."/>
            <person name="Takaki Y."/>
            <person name="Nishi S."/>
            <person name="Hori S."/>
            <person name="Arai W."/>
            <person name="Tsubouchi T."/>
            <person name="Morono Y."/>
            <person name="Uchiyama I."/>
            <person name="Ito T."/>
            <person name="Fujiyama A."/>
            <person name="Inagaki F."/>
            <person name="Takami H."/>
        </authorList>
    </citation>
    <scope>NUCLEOTIDE SEQUENCE</scope>
    <source>
        <strain evidence="1">Expedition CK06-06</strain>
    </source>
</reference>
<dbReference type="EMBL" id="BARU01031781">
    <property type="protein sequence ID" value="GAH63683.1"/>
    <property type="molecule type" value="Genomic_DNA"/>
</dbReference>
<name>X1J1N3_9ZZZZ</name>
<protein>
    <recommendedName>
        <fullName evidence="2">BspA family leucine-rich repeat surface protein</fullName>
    </recommendedName>
</protein>
<evidence type="ECO:0000313" key="1">
    <source>
        <dbReference type="EMBL" id="GAH63683.1"/>
    </source>
</evidence>
<evidence type="ECO:0008006" key="2">
    <source>
        <dbReference type="Google" id="ProtNLM"/>
    </source>
</evidence>
<gene>
    <name evidence="1" type="ORF">S03H2_50217</name>
</gene>
<proteinExistence type="predicted"/>
<accession>X1J1N3</accession>
<dbReference type="Pfam" id="PF03382">
    <property type="entry name" value="DUF285"/>
    <property type="match status" value="1"/>
</dbReference>
<dbReference type="InterPro" id="IPR005046">
    <property type="entry name" value="DUF285"/>
</dbReference>
<organism evidence="1">
    <name type="scientific">marine sediment metagenome</name>
    <dbReference type="NCBI Taxonomy" id="412755"/>
    <lineage>
        <taxon>unclassified sequences</taxon>
        <taxon>metagenomes</taxon>
        <taxon>ecological metagenomes</taxon>
    </lineage>
</organism>
<dbReference type="AlphaFoldDB" id="X1J1N3"/>
<comment type="caution">
    <text evidence="1">The sequence shown here is derived from an EMBL/GenBank/DDBJ whole genome shotgun (WGS) entry which is preliminary data.</text>
</comment>
<sequence>MFLLAESFNQDISNWDVSTVTSMYQMFRSAVSFNQDIGSWEVSSVSDMTLMFSGVTLSTANYDSLLTGWASLPTLQSGVFFDAGNSQYSLAAESARQSLLDTPNSWMISDGGIIHSPDFWILSPFSIDELGYGHGNYTWAQVVNEEWCSGSGTLNDPYVIKNLVINGQGSDFCLSIQFSEEYFIVENCTFYNTYNLNYYGGRVKRYNYEQYVLWS</sequence>